<dbReference type="SUPFAM" id="SSF143865">
    <property type="entry name" value="CorA soluble domain-like"/>
    <property type="match status" value="1"/>
</dbReference>
<dbReference type="STRING" id="1871336.BBG48_04580"/>
<proteinExistence type="inferred from homology"/>
<dbReference type="PANTHER" id="PTHR47891:SF2">
    <property type="entry name" value="MAGNESIUM AND COBALT TRANSPORTER"/>
    <property type="match status" value="1"/>
</dbReference>
<evidence type="ECO:0000313" key="7">
    <source>
        <dbReference type="EMBL" id="RDY20433.1"/>
    </source>
</evidence>
<comment type="caution">
    <text evidence="7">The sequence shown here is derived from an EMBL/GenBank/DDBJ whole genome shotgun (WGS) entry which is preliminary data.</text>
</comment>
<evidence type="ECO:0000256" key="2">
    <source>
        <dbReference type="ARBA" id="ARBA00009765"/>
    </source>
</evidence>
<dbReference type="InterPro" id="IPR047199">
    <property type="entry name" value="CorA-like"/>
</dbReference>
<reference evidence="8 10" key="3">
    <citation type="submission" date="2019-07" db="EMBL/GenBank/DDBJ databases">
        <title>Criibacterium bergeronii gen. nov., sp. nov. isolated from human clinical samples.</title>
        <authorList>
            <person name="Maheux A.F."/>
            <person name="Boudreau D.K."/>
            <person name="Berube E."/>
            <person name="Brodeur S."/>
            <person name="Bernard K.A."/>
            <person name="Abed J.Y."/>
            <person name="Ducrey E."/>
            <person name="Guay E.F."/>
            <person name="Raymond F."/>
            <person name="Corbeil J."/>
            <person name="Domingo M.-C."/>
            <person name="Roy P.H."/>
            <person name="Boissinot M."/>
            <person name="Tocheva E.I."/>
            <person name="Omar R.F."/>
        </authorList>
    </citation>
    <scope>NUCLEOTIDE SEQUENCE [LARGE SCALE GENOMIC DNA]</scope>
    <source>
        <strain evidence="8 10">CCRI-24246</strain>
    </source>
</reference>
<dbReference type="CDD" id="cd12827">
    <property type="entry name" value="EcCorA_ZntB-like_u2"/>
    <property type="match status" value="1"/>
</dbReference>
<evidence type="ECO:0000313" key="8">
    <source>
        <dbReference type="EMBL" id="TRW28239.1"/>
    </source>
</evidence>
<name>A0A371IIZ1_9FIRM</name>
<dbReference type="Gene3D" id="1.20.58.340">
    <property type="entry name" value="Magnesium transport protein CorA, transmembrane region"/>
    <property type="match status" value="2"/>
</dbReference>
<dbReference type="OrthoDB" id="9803416at2"/>
<dbReference type="RefSeq" id="WP_068913895.1">
    <property type="nucleotide sequence ID" value="NZ_MBEW02000039.1"/>
</dbReference>
<dbReference type="InterPro" id="IPR002523">
    <property type="entry name" value="MgTranspt_CorA/ZnTranspt_ZntB"/>
</dbReference>
<evidence type="ECO:0000256" key="5">
    <source>
        <dbReference type="ARBA" id="ARBA00023136"/>
    </source>
</evidence>
<evidence type="ECO:0000256" key="6">
    <source>
        <dbReference type="SAM" id="Phobius"/>
    </source>
</evidence>
<dbReference type="PANTHER" id="PTHR47891">
    <property type="entry name" value="TRANSPORTER-RELATED"/>
    <property type="match status" value="1"/>
</dbReference>
<dbReference type="GO" id="GO:0046873">
    <property type="term" value="F:metal ion transmembrane transporter activity"/>
    <property type="evidence" value="ECO:0007669"/>
    <property type="project" value="InterPro"/>
</dbReference>
<dbReference type="EMBL" id="MBEW02000039">
    <property type="protein sequence ID" value="RDY20433.1"/>
    <property type="molecule type" value="Genomic_DNA"/>
</dbReference>
<gene>
    <name evidence="7" type="ORF">BBG48_010070</name>
    <name evidence="8" type="ORF">FL857_01870</name>
</gene>
<dbReference type="InterPro" id="IPR045863">
    <property type="entry name" value="CorA_TM1_TM2"/>
</dbReference>
<dbReference type="InterPro" id="IPR045861">
    <property type="entry name" value="CorA_cytoplasmic_dom"/>
</dbReference>
<sequence>MLEFFINEGNEMKRIEHPLPNCWVNAVRPTEAETKYLIDELGVLPEFVKSCLDPEESSHIDFDDDEGQTLIMVDYPVEERNDSYYNSDSFQYATSPLGVIILKDKIVTISLNENNILDTFSHNRMRGVDTKYKTRFLLMLMLRISQNFLLYLRRIDKLANRTEINLHKSMRNKELFQMMRLEKSLVYFSTSLKADEITLNKIVRGKYVKMYEEDQDLFEDVMIELHQAEDMCNIYSNILSGTMDAFASIISNNLNIVMKVLTVITIVMSIPNIIFSFYGMNVEGLPFIHAWFPVAISLIACAIATYIFYKMDMFH</sequence>
<comment type="subcellular location">
    <subcellularLocation>
        <location evidence="1">Membrane</location>
        <topology evidence="1">Multi-pass membrane protein</topology>
    </subcellularLocation>
</comment>
<dbReference type="SUPFAM" id="SSF144083">
    <property type="entry name" value="Magnesium transport protein CorA, transmembrane region"/>
    <property type="match status" value="1"/>
</dbReference>
<keyword evidence="3 6" id="KW-0812">Transmembrane</keyword>
<keyword evidence="5 6" id="KW-0472">Membrane</keyword>
<evidence type="ECO:0000256" key="3">
    <source>
        <dbReference type="ARBA" id="ARBA00022692"/>
    </source>
</evidence>
<protein>
    <submittedName>
        <fullName evidence="7">Magnesium transporter CorA family protein</fullName>
    </submittedName>
</protein>
<dbReference type="Proteomes" id="UP000093352">
    <property type="component" value="Unassembled WGS sequence"/>
</dbReference>
<evidence type="ECO:0000313" key="9">
    <source>
        <dbReference type="Proteomes" id="UP000093352"/>
    </source>
</evidence>
<dbReference type="GO" id="GO:0016020">
    <property type="term" value="C:membrane"/>
    <property type="evidence" value="ECO:0007669"/>
    <property type="project" value="UniProtKB-SubCell"/>
</dbReference>
<reference evidence="7" key="2">
    <citation type="submission" date="2018-07" db="EMBL/GenBank/DDBJ databases">
        <authorList>
            <person name="Quirk P.G."/>
            <person name="Krulwich T.A."/>
        </authorList>
    </citation>
    <scope>NUCLEOTIDE SEQUENCE</scope>
    <source>
        <strain evidence="7">CCRI-22567</strain>
    </source>
</reference>
<reference evidence="7 9" key="1">
    <citation type="journal article" date="2016" name="Genome Announc.">
        <title>Draft Genome Sequence of Criibacterium bergeronii gen. nov., sp. nov., Strain CCRI-22567T, Isolated from a Vaginal Sample from a Woman with Bacterial Vaginosis.</title>
        <authorList>
            <person name="Maheux A.F."/>
            <person name="Berube E."/>
            <person name="Boudreau D.K."/>
            <person name="Raymond F."/>
            <person name="Corbeil J."/>
            <person name="Roy P.H."/>
            <person name="Boissinot M."/>
            <person name="Omar R.F."/>
        </authorList>
    </citation>
    <scope>NUCLEOTIDE SEQUENCE [LARGE SCALE GENOMIC DNA]</scope>
    <source>
        <strain evidence="7 9">CCRI-22567</strain>
    </source>
</reference>
<organism evidence="7 9">
    <name type="scientific">Criibacterium bergeronii</name>
    <dbReference type="NCBI Taxonomy" id="1871336"/>
    <lineage>
        <taxon>Bacteria</taxon>
        <taxon>Bacillati</taxon>
        <taxon>Bacillota</taxon>
        <taxon>Clostridia</taxon>
        <taxon>Peptostreptococcales</taxon>
        <taxon>Filifactoraceae</taxon>
        <taxon>Criibacterium</taxon>
    </lineage>
</organism>
<comment type="similarity">
    <text evidence="2">Belongs to the CorA metal ion transporter (MIT) (TC 1.A.35) family.</text>
</comment>
<keyword evidence="9" id="KW-1185">Reference proteome</keyword>
<feature type="transmembrane region" description="Helical" evidence="6">
    <location>
        <begin position="290"/>
        <end position="309"/>
    </location>
</feature>
<dbReference type="Proteomes" id="UP000319424">
    <property type="component" value="Unassembled WGS sequence"/>
</dbReference>
<accession>A0A371IIZ1</accession>
<evidence type="ECO:0000313" key="10">
    <source>
        <dbReference type="Proteomes" id="UP000319424"/>
    </source>
</evidence>
<feature type="transmembrane region" description="Helical" evidence="6">
    <location>
        <begin position="256"/>
        <end position="278"/>
    </location>
</feature>
<evidence type="ECO:0000256" key="1">
    <source>
        <dbReference type="ARBA" id="ARBA00004141"/>
    </source>
</evidence>
<dbReference type="Pfam" id="PF01544">
    <property type="entry name" value="CorA"/>
    <property type="match status" value="1"/>
</dbReference>
<keyword evidence="4 6" id="KW-1133">Transmembrane helix</keyword>
<dbReference type="Gene3D" id="3.30.460.20">
    <property type="entry name" value="CorA soluble domain-like"/>
    <property type="match status" value="1"/>
</dbReference>
<dbReference type="EMBL" id="VJXW01000002">
    <property type="protein sequence ID" value="TRW28239.1"/>
    <property type="molecule type" value="Genomic_DNA"/>
</dbReference>
<evidence type="ECO:0000256" key="4">
    <source>
        <dbReference type="ARBA" id="ARBA00022989"/>
    </source>
</evidence>
<dbReference type="AlphaFoldDB" id="A0A371IIZ1"/>